<proteinExistence type="inferred from homology"/>
<dbReference type="Pfam" id="PF00436">
    <property type="entry name" value="SSB"/>
    <property type="match status" value="1"/>
</dbReference>
<comment type="subunit">
    <text evidence="2">Homotetramer.</text>
</comment>
<evidence type="ECO:0000256" key="1">
    <source>
        <dbReference type="ARBA" id="ARBA00023125"/>
    </source>
</evidence>
<name>A0A0A7EAH9_9MOLU</name>
<dbReference type="InterPro" id="IPR000424">
    <property type="entry name" value="Primosome_PriB/ssb"/>
</dbReference>
<reference evidence="4" key="1">
    <citation type="submission" date="2014-01" db="EMBL/GenBank/DDBJ databases">
        <title>SSB protein genes analysis in the genomes of bacteria from the genus 'Candidatus Phytoplasma'.</title>
        <authorList>
            <person name="Pinteric M."/>
            <person name="Slovic A."/>
            <person name="Seruga Music M."/>
        </authorList>
    </citation>
    <scope>NUCLEOTIDE SEQUENCE</scope>
</reference>
<dbReference type="AlphaFoldDB" id="A0A0A7EAH9"/>
<dbReference type="InterPro" id="IPR011344">
    <property type="entry name" value="ssDNA-bd"/>
</dbReference>
<dbReference type="PIRSF" id="PIRSF002070">
    <property type="entry name" value="SSB"/>
    <property type="match status" value="1"/>
</dbReference>
<protein>
    <recommendedName>
        <fullName evidence="2 3">Single-stranded DNA-binding protein</fullName>
        <shortName evidence="2">SSB</shortName>
    </recommendedName>
</protein>
<dbReference type="SUPFAM" id="SSF50249">
    <property type="entry name" value="Nucleic acid-binding proteins"/>
    <property type="match status" value="1"/>
</dbReference>
<sequence>MINKVILVGRITKDPELKNTNSGTYVVKFTLAVNRIVGASSEKKTDFINCTVFGKQAENLEKYISKGALIGVEGNIRVETWEKDGVTNWQTSVVCNNVQFLESKKNPDNAYDNF</sequence>
<dbReference type="InterPro" id="IPR012340">
    <property type="entry name" value="NA-bd_OB-fold"/>
</dbReference>
<dbReference type="GO" id="GO:0003697">
    <property type="term" value="F:single-stranded DNA binding"/>
    <property type="evidence" value="ECO:0007669"/>
    <property type="project" value="UniProtKB-UniRule"/>
</dbReference>
<evidence type="ECO:0000256" key="3">
    <source>
        <dbReference type="PIRNR" id="PIRNR002070"/>
    </source>
</evidence>
<dbReference type="GO" id="GO:0006260">
    <property type="term" value="P:DNA replication"/>
    <property type="evidence" value="ECO:0007669"/>
    <property type="project" value="InterPro"/>
</dbReference>
<comment type="caution">
    <text evidence="2">Lacks conserved residue(s) required for the propagation of feature annotation.</text>
</comment>
<organism evidence="4">
    <name type="scientific">'Brassica napus' stolbur phytoplasma</name>
    <dbReference type="NCBI Taxonomy" id="1577960"/>
    <lineage>
        <taxon>Bacteria</taxon>
        <taxon>Bacillati</taxon>
        <taxon>Mycoplasmatota</taxon>
        <taxon>Mollicutes</taxon>
        <taxon>Acholeplasmatales</taxon>
        <taxon>Acholeplasmataceae</taxon>
        <taxon>Candidatus Phytoplasma</taxon>
        <taxon>16SrXII (Stolbur group)</taxon>
    </lineage>
</organism>
<dbReference type="PROSITE" id="PS50935">
    <property type="entry name" value="SSB"/>
    <property type="match status" value="1"/>
</dbReference>
<evidence type="ECO:0000256" key="2">
    <source>
        <dbReference type="HAMAP-Rule" id="MF_00984"/>
    </source>
</evidence>
<dbReference type="HAMAP" id="MF_00984">
    <property type="entry name" value="SSB"/>
    <property type="match status" value="1"/>
</dbReference>
<dbReference type="NCBIfam" id="TIGR00621">
    <property type="entry name" value="ssb"/>
    <property type="match status" value="1"/>
</dbReference>
<gene>
    <name evidence="4" type="primary">ssb</name>
</gene>
<dbReference type="PANTHER" id="PTHR10302">
    <property type="entry name" value="SINGLE-STRANDED DNA-BINDING PROTEIN"/>
    <property type="match status" value="1"/>
</dbReference>
<evidence type="ECO:0000313" key="4">
    <source>
        <dbReference type="EMBL" id="AIY62698.1"/>
    </source>
</evidence>
<dbReference type="PANTHER" id="PTHR10302:SF27">
    <property type="entry name" value="SINGLE-STRANDED DNA-BINDING PROTEIN"/>
    <property type="match status" value="1"/>
</dbReference>
<dbReference type="GO" id="GO:0009295">
    <property type="term" value="C:nucleoid"/>
    <property type="evidence" value="ECO:0007669"/>
    <property type="project" value="TreeGrafter"/>
</dbReference>
<dbReference type="CDD" id="cd04496">
    <property type="entry name" value="SSB_OBF"/>
    <property type="match status" value="1"/>
</dbReference>
<dbReference type="EMBL" id="KJ081236">
    <property type="protein sequence ID" value="AIY62698.1"/>
    <property type="molecule type" value="Genomic_DNA"/>
</dbReference>
<keyword evidence="1 2" id="KW-0238">DNA-binding</keyword>
<accession>A0A0A7EAH9</accession>
<dbReference type="Gene3D" id="2.40.50.140">
    <property type="entry name" value="Nucleic acid-binding proteins"/>
    <property type="match status" value="1"/>
</dbReference>